<evidence type="ECO:0000313" key="2">
    <source>
        <dbReference type="EMBL" id="KPD20432.1"/>
    </source>
</evidence>
<evidence type="ECO:0000256" key="1">
    <source>
        <dbReference type="SAM" id="Phobius"/>
    </source>
</evidence>
<dbReference type="Proteomes" id="UP000053030">
    <property type="component" value="Unassembled WGS sequence"/>
</dbReference>
<keyword evidence="1" id="KW-1133">Transmembrane helix</keyword>
<reference evidence="2 3" key="1">
    <citation type="submission" date="2015-08" db="EMBL/GenBank/DDBJ databases">
        <title>Genome sequencing and assembly of the deep-sea bacterium Idiomarina zobellii.</title>
        <authorList>
            <person name="Mithoefer S.D."/>
            <person name="Rheaume B.A."/>
            <person name="MacLea K.S."/>
        </authorList>
    </citation>
    <scope>NUCLEOTIDE SEQUENCE [LARGE SCALE GENOMIC DNA]</scope>
    <source>
        <strain evidence="2 3">KMM 231</strain>
    </source>
</reference>
<evidence type="ECO:0000313" key="3">
    <source>
        <dbReference type="Proteomes" id="UP000053030"/>
    </source>
</evidence>
<dbReference type="AlphaFoldDB" id="A0A837NF93"/>
<feature type="transmembrane region" description="Helical" evidence="1">
    <location>
        <begin position="43"/>
        <end position="67"/>
    </location>
</feature>
<name>A0A837NF93_9GAMM</name>
<sequence>MTEKDIIKTINKHSIKAVIAVVLVTLIAEVLDIYFFHGDLLSPIWIILLAIGACLYVFQKVLVDLLVKDEVKEEK</sequence>
<protein>
    <submittedName>
        <fullName evidence="2">Uncharacterized protein</fullName>
    </submittedName>
</protein>
<accession>A0A837NF93</accession>
<feature type="transmembrane region" description="Helical" evidence="1">
    <location>
        <begin position="17"/>
        <end position="37"/>
    </location>
</feature>
<dbReference type="EMBL" id="LHSG01000028">
    <property type="protein sequence ID" value="KPD20432.1"/>
    <property type="molecule type" value="Genomic_DNA"/>
</dbReference>
<dbReference type="RefSeq" id="WP_053954637.1">
    <property type="nucleotide sequence ID" value="NZ_FNCB01000029.1"/>
</dbReference>
<comment type="caution">
    <text evidence="2">The sequence shown here is derived from an EMBL/GenBank/DDBJ whole genome shotgun (WGS) entry which is preliminary data.</text>
</comment>
<keyword evidence="1" id="KW-0812">Transmembrane</keyword>
<gene>
    <name evidence="2" type="ORF">AFK76_12585</name>
</gene>
<proteinExistence type="predicted"/>
<keyword evidence="1" id="KW-0472">Membrane</keyword>
<organism evidence="2 3">
    <name type="scientific">Idiomarina zobellii</name>
    <dbReference type="NCBI Taxonomy" id="86103"/>
    <lineage>
        <taxon>Bacteria</taxon>
        <taxon>Pseudomonadati</taxon>
        <taxon>Pseudomonadota</taxon>
        <taxon>Gammaproteobacteria</taxon>
        <taxon>Alteromonadales</taxon>
        <taxon>Idiomarinaceae</taxon>
        <taxon>Idiomarina</taxon>
    </lineage>
</organism>
<keyword evidence="3" id="KW-1185">Reference proteome</keyword>